<feature type="compositionally biased region" description="Polar residues" evidence="8">
    <location>
        <begin position="15"/>
        <end position="24"/>
    </location>
</feature>
<evidence type="ECO:0000256" key="7">
    <source>
        <dbReference type="SAM" id="Coils"/>
    </source>
</evidence>
<dbReference type="GO" id="GO:0000776">
    <property type="term" value="C:kinetochore"/>
    <property type="evidence" value="ECO:0007669"/>
    <property type="project" value="TreeGrafter"/>
</dbReference>
<dbReference type="GO" id="GO:0007094">
    <property type="term" value="P:mitotic spindle assembly checkpoint signaling"/>
    <property type="evidence" value="ECO:0007669"/>
    <property type="project" value="InterPro"/>
</dbReference>
<dbReference type="Gene3D" id="6.10.250.90">
    <property type="match status" value="1"/>
</dbReference>
<dbReference type="InParanoid" id="A0A2G5DUW6"/>
<dbReference type="FunCoup" id="A0A2G5DUW6">
    <property type="interactions" value="2714"/>
</dbReference>
<evidence type="ECO:0000313" key="9">
    <source>
        <dbReference type="EMBL" id="PIA47057.1"/>
    </source>
</evidence>
<dbReference type="OrthoDB" id="331602at2759"/>
<feature type="region of interest" description="Disordered" evidence="8">
    <location>
        <begin position="1"/>
        <end position="59"/>
    </location>
</feature>
<keyword evidence="7" id="KW-0175">Coiled coil</keyword>
<dbReference type="PANTHER" id="PTHR23168:SF0">
    <property type="entry name" value="MITOTIC SPINDLE ASSEMBLY CHECKPOINT PROTEIN MAD1"/>
    <property type="match status" value="1"/>
</dbReference>
<dbReference type="InterPro" id="IPR008672">
    <property type="entry name" value="Mad1"/>
</dbReference>
<keyword evidence="4" id="KW-0498">Mitosis</keyword>
<dbReference type="EMBL" id="KZ305031">
    <property type="protein sequence ID" value="PIA47057.1"/>
    <property type="molecule type" value="Genomic_DNA"/>
</dbReference>
<dbReference type="GO" id="GO:0072686">
    <property type="term" value="C:mitotic spindle"/>
    <property type="evidence" value="ECO:0007669"/>
    <property type="project" value="TreeGrafter"/>
</dbReference>
<evidence type="ECO:0000256" key="5">
    <source>
        <dbReference type="ARBA" id="ARBA00023242"/>
    </source>
</evidence>
<sequence>MILRTPPPRKRRATDSSPSSTQQLERFDHRSSGSASGGGLVIYEDPDTPLHVGDSTHNHPPSDQMICTYQCRQMVKADFLDAFENAEKQVKDYQSQLETLTDQLQKSEAERNKFRDQFNYTEQELAGSKGREKALQDQLMKEIDDCHDRIQKQTKSYSELEVKFQKEVNLRKNAESSEALAKDKAISLEEKFNHLSGSIERERRHLNDELSQFKKESKLSLSRIKADLERMECRAYNAEKESELLKQQLEDLRIQLDECRRQKNEAERKILCFSSPSNDVNSSETLILVKHLQEELRNYESEVQEARMLKSSHENNELMQVKLLEEKGRRERAESELLKLQEVQLSVKKLEDEIMTWRSMINEIPGVSCSDDIPIKFASLQKEVIQNMMKIGEVTAQLKEIEVVLEATERGKQHAESEAKLAKEKAEQSMSEVKRLELLLSSVNEERNRLRKDANTWKTQRNVEPEAEKKSDTFIQDLENALAKKECSITELESQLCEQKEVISRQHGEIKLLTERLSNEARRLKSLERESDRLRSEISLLESKVGHGDFSAASTKVLRMVNTLAVDNEAKQTIETLRTELQKTKEKLQAVQELKGQSADGGNLIDANISEKLAQLKAQIATLEKREERYKTVFAEKISVFRRACCSLFGYKIVMDDRQRSDGIPVTRFILQSLYAQTDDEKLEFEYESGNTNILGNDYASQPEIARQVEIFIRKMNSIPAFTANLTMESFNRRTLS</sequence>
<protein>
    <recommendedName>
        <fullName evidence="11">Spindle assembly checkpoint component MAD1</fullName>
    </recommendedName>
</protein>
<comment type="subcellular location">
    <subcellularLocation>
        <location evidence="1">Nucleus</location>
    </subcellularLocation>
</comment>
<evidence type="ECO:0000256" key="1">
    <source>
        <dbReference type="ARBA" id="ARBA00004123"/>
    </source>
</evidence>
<evidence type="ECO:0000256" key="2">
    <source>
        <dbReference type="ARBA" id="ARBA00008029"/>
    </source>
</evidence>
<accession>A0A2G5DUW6</accession>
<feature type="coiled-coil region" evidence="7">
    <location>
        <begin position="196"/>
        <end position="360"/>
    </location>
</feature>
<evidence type="ECO:0000256" key="3">
    <source>
        <dbReference type="ARBA" id="ARBA00022618"/>
    </source>
</evidence>
<dbReference type="FunFam" id="3.30.457.60:FF:000004">
    <property type="entry name" value="Mitotic spindle checkpoint protein MAD1"/>
    <property type="match status" value="1"/>
</dbReference>
<dbReference type="PANTHER" id="PTHR23168">
    <property type="entry name" value="MITOTIC SPINDLE ASSEMBLY CHECKPOINT PROTEIN MAD1 MITOTIC ARREST DEFICIENT-LIKE PROTEIN 1"/>
    <property type="match status" value="1"/>
</dbReference>
<feature type="coiled-coil region" evidence="7">
    <location>
        <begin position="398"/>
        <end position="633"/>
    </location>
</feature>
<dbReference type="GO" id="GO:0005635">
    <property type="term" value="C:nuclear envelope"/>
    <property type="evidence" value="ECO:0007669"/>
    <property type="project" value="TreeGrafter"/>
</dbReference>
<keyword evidence="3" id="KW-0132">Cell division</keyword>
<dbReference type="GO" id="GO:0051315">
    <property type="term" value="P:attachment of mitotic spindle microtubules to kinetochore"/>
    <property type="evidence" value="ECO:0007669"/>
    <property type="project" value="TreeGrafter"/>
</dbReference>
<evidence type="ECO:0000256" key="6">
    <source>
        <dbReference type="ARBA" id="ARBA00023306"/>
    </source>
</evidence>
<keyword evidence="6" id="KW-0131">Cell cycle</keyword>
<evidence type="ECO:0000256" key="4">
    <source>
        <dbReference type="ARBA" id="ARBA00022776"/>
    </source>
</evidence>
<feature type="coiled-coil region" evidence="7">
    <location>
        <begin position="76"/>
        <end position="124"/>
    </location>
</feature>
<dbReference type="GO" id="GO:0051301">
    <property type="term" value="P:cell division"/>
    <property type="evidence" value="ECO:0007669"/>
    <property type="project" value="UniProtKB-KW"/>
</dbReference>
<keyword evidence="5" id="KW-0539">Nucleus</keyword>
<dbReference type="Proteomes" id="UP000230069">
    <property type="component" value="Unassembled WGS sequence"/>
</dbReference>
<organism evidence="9 10">
    <name type="scientific">Aquilegia coerulea</name>
    <name type="common">Rocky mountain columbine</name>
    <dbReference type="NCBI Taxonomy" id="218851"/>
    <lineage>
        <taxon>Eukaryota</taxon>
        <taxon>Viridiplantae</taxon>
        <taxon>Streptophyta</taxon>
        <taxon>Embryophyta</taxon>
        <taxon>Tracheophyta</taxon>
        <taxon>Spermatophyta</taxon>
        <taxon>Magnoliopsida</taxon>
        <taxon>Ranunculales</taxon>
        <taxon>Ranunculaceae</taxon>
        <taxon>Thalictroideae</taxon>
        <taxon>Aquilegia</taxon>
    </lineage>
</organism>
<dbReference type="Gene3D" id="1.20.5.170">
    <property type="match status" value="1"/>
</dbReference>
<keyword evidence="10" id="KW-1185">Reference proteome</keyword>
<evidence type="ECO:0000256" key="8">
    <source>
        <dbReference type="SAM" id="MobiDB-lite"/>
    </source>
</evidence>
<dbReference type="Gene3D" id="3.30.457.60">
    <property type="match status" value="1"/>
</dbReference>
<dbReference type="SUPFAM" id="SSF75704">
    <property type="entry name" value="Mitotic arrest deficient-like 1, Mad1"/>
    <property type="match status" value="1"/>
</dbReference>
<proteinExistence type="inferred from homology"/>
<dbReference type="STRING" id="218851.A0A2G5DUW6"/>
<reference evidence="9 10" key="1">
    <citation type="submission" date="2017-09" db="EMBL/GenBank/DDBJ databases">
        <title>WGS assembly of Aquilegia coerulea Goldsmith.</title>
        <authorList>
            <person name="Hodges S."/>
            <person name="Kramer E."/>
            <person name="Nordborg M."/>
            <person name="Tomkins J."/>
            <person name="Borevitz J."/>
            <person name="Derieg N."/>
            <person name="Yan J."/>
            <person name="Mihaltcheva S."/>
            <person name="Hayes R.D."/>
            <person name="Rokhsar D."/>
        </authorList>
    </citation>
    <scope>NUCLEOTIDE SEQUENCE [LARGE SCALE GENOMIC DNA]</scope>
    <source>
        <strain evidence="10">cv. Goldsmith</strain>
    </source>
</reference>
<dbReference type="Pfam" id="PF05557">
    <property type="entry name" value="MAD"/>
    <property type="match status" value="1"/>
</dbReference>
<dbReference type="AlphaFoldDB" id="A0A2G5DUW6"/>
<evidence type="ECO:0008006" key="11">
    <source>
        <dbReference type="Google" id="ProtNLM"/>
    </source>
</evidence>
<evidence type="ECO:0000313" key="10">
    <source>
        <dbReference type="Proteomes" id="UP000230069"/>
    </source>
</evidence>
<gene>
    <name evidence="9" type="ORF">AQUCO_01400040v1</name>
</gene>
<comment type="similarity">
    <text evidence="2">Belongs to the MAD1 family.</text>
</comment>
<name>A0A2G5DUW6_AQUCA</name>